<dbReference type="EMBL" id="CP002209">
    <property type="protein sequence ID" value="ADN77346.1"/>
    <property type="molecule type" value="Genomic_DNA"/>
</dbReference>
<evidence type="ECO:0000313" key="1">
    <source>
        <dbReference type="EMBL" id="ADN77346.1"/>
    </source>
</evidence>
<dbReference type="HOGENOM" id="CLU_453334_0_0_6"/>
<dbReference type="RefSeq" id="WP_013346652.1">
    <property type="nucleotide sequence ID" value="NC_014541.1"/>
</dbReference>
<dbReference type="KEGG" id="fbl:Fbal_3147"/>
<evidence type="ECO:0000313" key="2">
    <source>
        <dbReference type="Proteomes" id="UP000006683"/>
    </source>
</evidence>
<reference evidence="1 2" key="1">
    <citation type="journal article" date="2010" name="Stand. Genomic Sci.">
        <title>Complete genome sequence of Ferrimonas balearica type strain (PAT).</title>
        <authorList>
            <person name="Nolan M."/>
            <person name="Sikorski J."/>
            <person name="Davenport K."/>
            <person name="Lucas S."/>
            <person name="Glavina Del Rio T."/>
            <person name="Tice H."/>
            <person name="Cheng J."/>
            <person name="Goodwin L."/>
            <person name="Pitluck S."/>
            <person name="Liolios K."/>
            <person name="Ivanova N."/>
            <person name="Mavromatis K."/>
            <person name="Ovchinnikova G."/>
            <person name="Pati A."/>
            <person name="Chen A."/>
            <person name="Palaniappan K."/>
            <person name="Land M."/>
            <person name="Hauser L."/>
            <person name="Chang Y."/>
            <person name="Jeffries C."/>
            <person name="Tapia R."/>
            <person name="Brettin T."/>
            <person name="Detter J."/>
            <person name="Han C."/>
            <person name="Yasawong M."/>
            <person name="Rohde M."/>
            <person name="Tindall B."/>
            <person name="Goker M."/>
            <person name="Woyke T."/>
            <person name="Bristow J."/>
            <person name="Eisen J."/>
            <person name="Markowitz V."/>
            <person name="Hugenholtz P."/>
            <person name="Kyrpides N."/>
            <person name="Klenk H."/>
            <person name="Lapidus A."/>
        </authorList>
    </citation>
    <scope>NUCLEOTIDE SEQUENCE [LARGE SCALE GENOMIC DNA]</scope>
    <source>
        <strain evidence="2">DSM 9799 / CCM 4581 / KCTC 23876 / PAT</strain>
    </source>
</reference>
<name>E1SV46_FERBD</name>
<accession>E1SV46</accession>
<dbReference type="GeneID" id="67183364"/>
<dbReference type="Proteomes" id="UP000006683">
    <property type="component" value="Chromosome"/>
</dbReference>
<organism evidence="1 2">
    <name type="scientific">Ferrimonas balearica (strain DSM 9799 / CCM 4581 / KCTC 23876 / PAT)</name>
    <dbReference type="NCBI Taxonomy" id="550540"/>
    <lineage>
        <taxon>Bacteria</taxon>
        <taxon>Pseudomonadati</taxon>
        <taxon>Pseudomonadota</taxon>
        <taxon>Gammaproteobacteria</taxon>
        <taxon>Alteromonadales</taxon>
        <taxon>Ferrimonadaceae</taxon>
        <taxon>Ferrimonas</taxon>
    </lineage>
</organism>
<keyword evidence="2" id="KW-1185">Reference proteome</keyword>
<dbReference type="Gene3D" id="3.30.420.40">
    <property type="match status" value="1"/>
</dbReference>
<evidence type="ECO:0008006" key="3">
    <source>
        <dbReference type="Google" id="ProtNLM"/>
    </source>
</evidence>
<proteinExistence type="predicted"/>
<dbReference type="AlphaFoldDB" id="E1SV46"/>
<dbReference type="eggNOG" id="COG0068">
    <property type="taxonomic scope" value="Bacteria"/>
</dbReference>
<gene>
    <name evidence="1" type="ordered locus">Fbal_3147</name>
</gene>
<sequence>MKLRFEFDTDRSVPLYGRLCNQFLRHPQVHAIERTAQGYALEAEGDEAQLSALAELIGRTFPLSCWLTDSRLSPIEQFRGDAVDLADPAPQLPFCQHCMETPKSLCPHCGALPALQDRPLEPLLTELVQRLEQGGEINYLAGHNRISLRRTEHMTSSDDALLFCRPEALNDALHISSTGIQQLGSIEKPSLRLVPRAEFAQAHRLSRARYRVQQAADRLTLALCNRLAADGIDVVGIRQTQPPMLLTPYGDSLVALEDHRPPAPLSTHEPARHQVDLLGFAAQWRDGRVSLRHSDHHLSPDPDWAAACALEGVRQQDRVPKRSAVLYLSRQHRSGLLYQTEEGEYQWLVRLPEASEAPLTVPALLEAIRQGGDTGQRLLARYQEVDPGHLDTLNRLAAVPLSASFHHLLALAAWFTGLSDDPDPDRAGEAFLCLASRYQGQTAPRIDYAVERVDGTLLVQWRRALQACLSYRLADPEQQAGVAFGVIDSFCDFVCNWVEQLDMNIGLEEVILAGDEFDNPVLLERLRLRLGKNMALRLPADFGPTTLAIGALFVPQAQHG</sequence>
<dbReference type="OrthoDB" id="5808866at2"/>
<dbReference type="STRING" id="550540.Fbal_3147"/>
<protein>
    <recommendedName>
        <fullName evidence="3">NiFe hydrogenase</fullName>
    </recommendedName>
</protein>